<proteinExistence type="predicted"/>
<dbReference type="InterPro" id="IPR027417">
    <property type="entry name" value="P-loop_NTPase"/>
</dbReference>
<dbReference type="SUPFAM" id="SSF52540">
    <property type="entry name" value="P-loop containing nucleoside triphosphate hydrolases"/>
    <property type="match status" value="1"/>
</dbReference>
<evidence type="ECO:0000313" key="1">
    <source>
        <dbReference type="EMBL" id="MBC3798138.1"/>
    </source>
</evidence>
<accession>A0ABR6WNQ6</accession>
<keyword evidence="2" id="KW-1185">Reference proteome</keyword>
<sequence length="280" mass="32306">MDYTQPFISVKHKMPVPRKHYIIRDHLFGQLEHLADYKVTIVKAGAGCGKTTLLSSFAIERGIKKLKWITLDEHADQAFVFWNYLVNSLSELMDEQTDCQNLLDSNMQKEILFQMISYFLSRLNTEEEIVLVLDEFQIVSDAFLVSTIDYFIENMPDQLHLVLLTREMPPIYLGQLAIENRLLLIEEDDIRLTEKESRDFLVQTLKLKKDENEISAMIQLSEGWIGGLQLLAISEKHGNLPSMGSMKLSDRVLNDYITKEIFGYLSEDEQYLSGLSIYPG</sequence>
<reference evidence="1 2" key="1">
    <citation type="journal article" date="2020" name="mSystems">
        <title>Defining Genomic and Predicted Metabolic Features of the Acetobacterium Genus.</title>
        <authorList>
            <person name="Ross D.E."/>
            <person name="Marshall C.W."/>
            <person name="Gulliver D."/>
            <person name="May H.D."/>
            <person name="Norman R.S."/>
        </authorList>
    </citation>
    <scope>NUCLEOTIDE SEQUENCE [LARGE SCALE GENOMIC DNA]</scope>
    <source>
        <strain evidence="1 2">DSM 9173</strain>
    </source>
</reference>
<evidence type="ECO:0008006" key="3">
    <source>
        <dbReference type="Google" id="ProtNLM"/>
    </source>
</evidence>
<gene>
    <name evidence="1" type="ORF">GH807_13930</name>
</gene>
<protein>
    <recommendedName>
        <fullName evidence="3">AAA+ ATPase domain-containing protein</fullName>
    </recommendedName>
</protein>
<dbReference type="Proteomes" id="UP000653358">
    <property type="component" value="Unassembled WGS sequence"/>
</dbReference>
<dbReference type="RefSeq" id="WP_148605597.1">
    <property type="nucleotide sequence ID" value="NZ_RXYB01000022.1"/>
</dbReference>
<comment type="caution">
    <text evidence="1">The sequence shown here is derived from an EMBL/GenBank/DDBJ whole genome shotgun (WGS) entry which is preliminary data.</text>
</comment>
<organism evidence="1 2">
    <name type="scientific">Acetobacterium tundrae</name>
    <dbReference type="NCBI Taxonomy" id="132932"/>
    <lineage>
        <taxon>Bacteria</taxon>
        <taxon>Bacillati</taxon>
        <taxon>Bacillota</taxon>
        <taxon>Clostridia</taxon>
        <taxon>Eubacteriales</taxon>
        <taxon>Eubacteriaceae</taxon>
        <taxon>Acetobacterium</taxon>
    </lineage>
</organism>
<dbReference type="EMBL" id="WJBB01000021">
    <property type="protein sequence ID" value="MBC3798138.1"/>
    <property type="molecule type" value="Genomic_DNA"/>
</dbReference>
<evidence type="ECO:0000313" key="2">
    <source>
        <dbReference type="Proteomes" id="UP000653358"/>
    </source>
</evidence>
<name>A0ABR6WNQ6_9FIRM</name>
<dbReference type="Gene3D" id="3.40.50.300">
    <property type="entry name" value="P-loop containing nucleotide triphosphate hydrolases"/>
    <property type="match status" value="1"/>
</dbReference>